<gene>
    <name evidence="21" type="primary">pyk</name>
    <name evidence="21" type="ORF">FPZ49_09240</name>
</gene>
<sequence>MRKTKIICTMGPSCESVEVLKELIGAGMNVARLNLAHGDVEEQRKRIRTIRQAAAETGAHIAIMLDIKGPEVRIGLLKDKSYELKAGERLTLTTERIEGDAGRISVSYQELPQDVRPGNSILIDDGLIELKVLEVMGTEVHCRIVNGGVIKPRKGVNLPGIRTSLPGVTERDVQHILFGIEENIDMIAVSFVRRAEDIMQIREMLESRKAGHIQLISKIENEEGVEALDAILAVSDGLMVARGDLGVEIPVEDVPLIQKQMIHKCNLAGKPVITATHMLDSMQSNPRPTRAEASDVANAVLDGTDVIMLSGETAAGKYPVESVRTMAAIAEKAESIIPYQEQLAAKSALRKADTTEVISQSVVSASLDLDAKAIITPTESGFTARMVSKYRPKAPIIAVTPHDEVLRRMSLVWGVIPVKGPVVETTDAMFQSALDNGAKTGLFAEGDLVVISAGVPVGKSGTTNLIKIQQV</sequence>
<reference evidence="21 22" key="1">
    <citation type="submission" date="2019-07" db="EMBL/GenBank/DDBJ databases">
        <authorList>
            <person name="Kim J."/>
        </authorList>
    </citation>
    <scope>NUCLEOTIDE SEQUENCE [LARGE SCALE GENOMIC DNA]</scope>
    <source>
        <strain evidence="21 22">JC52</strain>
    </source>
</reference>
<feature type="domain" description="Pyruvate kinase barrel" evidence="19">
    <location>
        <begin position="1"/>
        <end position="323"/>
    </location>
</feature>
<dbReference type="InterPro" id="IPR001697">
    <property type="entry name" value="Pyr_Knase"/>
</dbReference>
<dbReference type="InterPro" id="IPR018209">
    <property type="entry name" value="Pyrv_Knase_AS"/>
</dbReference>
<evidence type="ECO:0000256" key="14">
    <source>
        <dbReference type="ARBA" id="ARBA00022958"/>
    </source>
</evidence>
<evidence type="ECO:0000259" key="20">
    <source>
        <dbReference type="Pfam" id="PF02887"/>
    </source>
</evidence>
<keyword evidence="10" id="KW-0547">Nucleotide-binding</keyword>
<dbReference type="InterPro" id="IPR011037">
    <property type="entry name" value="Pyrv_Knase-like_insert_dom_sf"/>
</dbReference>
<evidence type="ECO:0000256" key="8">
    <source>
        <dbReference type="ARBA" id="ARBA00022679"/>
    </source>
</evidence>
<comment type="pathway">
    <text evidence="3 18">Carbohydrate degradation; glycolysis; pyruvate from D-glyceraldehyde 3-phosphate: step 5/5.</text>
</comment>
<dbReference type="GO" id="GO:0006950">
    <property type="term" value="P:response to stress"/>
    <property type="evidence" value="ECO:0007669"/>
    <property type="project" value="UniProtKB-ARBA"/>
</dbReference>
<dbReference type="AlphaFoldDB" id="A0A559KDQ5"/>
<comment type="catalytic activity">
    <reaction evidence="18">
        <text>pyruvate + ATP = phosphoenolpyruvate + ADP + H(+)</text>
        <dbReference type="Rhea" id="RHEA:18157"/>
        <dbReference type="ChEBI" id="CHEBI:15361"/>
        <dbReference type="ChEBI" id="CHEBI:15378"/>
        <dbReference type="ChEBI" id="CHEBI:30616"/>
        <dbReference type="ChEBI" id="CHEBI:58702"/>
        <dbReference type="ChEBI" id="CHEBI:456216"/>
        <dbReference type="EC" id="2.7.1.40"/>
    </reaction>
</comment>
<keyword evidence="12" id="KW-0067">ATP-binding</keyword>
<dbReference type="InterPro" id="IPR015813">
    <property type="entry name" value="Pyrv/PenolPyrv_kinase-like_dom"/>
</dbReference>
<dbReference type="PANTHER" id="PTHR11817">
    <property type="entry name" value="PYRUVATE KINASE"/>
    <property type="match status" value="1"/>
</dbReference>
<keyword evidence="16 21" id="KW-0670">Pyruvate</keyword>
<evidence type="ECO:0000256" key="12">
    <source>
        <dbReference type="ARBA" id="ARBA00022840"/>
    </source>
</evidence>
<evidence type="ECO:0000256" key="16">
    <source>
        <dbReference type="ARBA" id="ARBA00023317"/>
    </source>
</evidence>
<keyword evidence="15 18" id="KW-0324">Glycolysis</keyword>
<protein>
    <recommendedName>
        <fullName evidence="7 17">Pyruvate kinase</fullName>
        <ecNumber evidence="6 17">2.7.1.40</ecNumber>
    </recommendedName>
</protein>
<evidence type="ECO:0000256" key="3">
    <source>
        <dbReference type="ARBA" id="ARBA00004997"/>
    </source>
</evidence>
<dbReference type="InterPro" id="IPR036918">
    <property type="entry name" value="Pyrv_Knase_C_sf"/>
</dbReference>
<dbReference type="PRINTS" id="PR01050">
    <property type="entry name" value="PYRUVTKNASE"/>
</dbReference>
<evidence type="ECO:0000256" key="18">
    <source>
        <dbReference type="RuleBase" id="RU000504"/>
    </source>
</evidence>
<evidence type="ECO:0000256" key="9">
    <source>
        <dbReference type="ARBA" id="ARBA00022723"/>
    </source>
</evidence>
<comment type="caution">
    <text evidence="21">The sequence shown here is derived from an EMBL/GenBank/DDBJ whole genome shotgun (WGS) entry which is preliminary data.</text>
</comment>
<dbReference type="GO" id="GO:0030955">
    <property type="term" value="F:potassium ion binding"/>
    <property type="evidence" value="ECO:0007669"/>
    <property type="project" value="UniProtKB-UniRule"/>
</dbReference>
<dbReference type="OrthoDB" id="9812123at2"/>
<dbReference type="InterPro" id="IPR015806">
    <property type="entry name" value="Pyrv_Knase_insert_dom_sf"/>
</dbReference>
<keyword evidence="11 18" id="KW-0418">Kinase</keyword>
<dbReference type="Pfam" id="PF00224">
    <property type="entry name" value="PK"/>
    <property type="match status" value="1"/>
</dbReference>
<dbReference type="PROSITE" id="PS00110">
    <property type="entry name" value="PYRUVATE_KINASE"/>
    <property type="match status" value="1"/>
</dbReference>
<dbReference type="EMBL" id="VNJI01000009">
    <property type="protein sequence ID" value="TVY10243.1"/>
    <property type="molecule type" value="Genomic_DNA"/>
</dbReference>
<dbReference type="Gene3D" id="2.40.33.10">
    <property type="entry name" value="PK beta-barrel domain-like"/>
    <property type="match status" value="1"/>
</dbReference>
<evidence type="ECO:0000256" key="7">
    <source>
        <dbReference type="ARBA" id="ARBA00018587"/>
    </source>
</evidence>
<evidence type="ECO:0000256" key="17">
    <source>
        <dbReference type="NCBIfam" id="TIGR01064"/>
    </source>
</evidence>
<dbReference type="InterPro" id="IPR015795">
    <property type="entry name" value="Pyrv_Knase_C"/>
</dbReference>
<dbReference type="InterPro" id="IPR015793">
    <property type="entry name" value="Pyrv_Knase_brl"/>
</dbReference>
<keyword evidence="22" id="KW-1185">Reference proteome</keyword>
<keyword evidence="14" id="KW-0630">Potassium</keyword>
<keyword evidence="8 18" id="KW-0808">Transferase</keyword>
<evidence type="ECO:0000256" key="5">
    <source>
        <dbReference type="ARBA" id="ARBA00008663"/>
    </source>
</evidence>
<keyword evidence="13 18" id="KW-0460">Magnesium</keyword>
<organism evidence="21 22">
    <name type="scientific">Paenibacillus cremeus</name>
    <dbReference type="NCBI Taxonomy" id="2163881"/>
    <lineage>
        <taxon>Bacteria</taxon>
        <taxon>Bacillati</taxon>
        <taxon>Bacillota</taxon>
        <taxon>Bacilli</taxon>
        <taxon>Bacillales</taxon>
        <taxon>Paenibacillaceae</taxon>
        <taxon>Paenibacillus</taxon>
    </lineage>
</organism>
<proteinExistence type="inferred from homology"/>
<evidence type="ECO:0000256" key="13">
    <source>
        <dbReference type="ARBA" id="ARBA00022842"/>
    </source>
</evidence>
<dbReference type="UniPathway" id="UPA00109">
    <property type="reaction ID" value="UER00188"/>
</dbReference>
<evidence type="ECO:0000256" key="6">
    <source>
        <dbReference type="ARBA" id="ARBA00012142"/>
    </source>
</evidence>
<dbReference type="SUPFAM" id="SSF52935">
    <property type="entry name" value="PK C-terminal domain-like"/>
    <property type="match status" value="1"/>
</dbReference>
<dbReference type="NCBIfam" id="NF004491">
    <property type="entry name" value="PRK05826.1"/>
    <property type="match status" value="1"/>
</dbReference>
<dbReference type="GO" id="GO:0004743">
    <property type="term" value="F:pyruvate kinase activity"/>
    <property type="evidence" value="ECO:0007669"/>
    <property type="project" value="UniProtKB-UniRule"/>
</dbReference>
<dbReference type="InterPro" id="IPR040442">
    <property type="entry name" value="Pyrv_kinase-like_dom_sf"/>
</dbReference>
<name>A0A559KDQ5_9BACL</name>
<comment type="cofactor">
    <cofactor evidence="2">
        <name>K(+)</name>
        <dbReference type="ChEBI" id="CHEBI:29103"/>
    </cofactor>
</comment>
<evidence type="ECO:0000256" key="10">
    <source>
        <dbReference type="ARBA" id="ARBA00022741"/>
    </source>
</evidence>
<evidence type="ECO:0000256" key="1">
    <source>
        <dbReference type="ARBA" id="ARBA00001946"/>
    </source>
</evidence>
<dbReference type="FunFam" id="3.20.20.60:FF:000001">
    <property type="entry name" value="Pyruvate kinase"/>
    <property type="match status" value="1"/>
</dbReference>
<dbReference type="Proteomes" id="UP000317036">
    <property type="component" value="Unassembled WGS sequence"/>
</dbReference>
<evidence type="ECO:0000256" key="4">
    <source>
        <dbReference type="ARBA" id="ARBA00006237"/>
    </source>
</evidence>
<evidence type="ECO:0000259" key="19">
    <source>
        <dbReference type="Pfam" id="PF00224"/>
    </source>
</evidence>
<dbReference type="NCBIfam" id="NF004978">
    <property type="entry name" value="PRK06354.1"/>
    <property type="match status" value="1"/>
</dbReference>
<evidence type="ECO:0000256" key="11">
    <source>
        <dbReference type="ARBA" id="ARBA00022777"/>
    </source>
</evidence>
<dbReference type="GO" id="GO:0000287">
    <property type="term" value="F:magnesium ion binding"/>
    <property type="evidence" value="ECO:0007669"/>
    <property type="project" value="UniProtKB-UniRule"/>
</dbReference>
<comment type="similarity">
    <text evidence="5 18">Belongs to the pyruvate kinase family.</text>
</comment>
<dbReference type="EC" id="2.7.1.40" evidence="6 17"/>
<evidence type="ECO:0000256" key="2">
    <source>
        <dbReference type="ARBA" id="ARBA00001958"/>
    </source>
</evidence>
<comment type="similarity">
    <text evidence="4">In the C-terminal section; belongs to the PEP-utilizing enzyme family.</text>
</comment>
<dbReference type="Gene3D" id="3.40.1380.20">
    <property type="entry name" value="Pyruvate kinase, C-terminal domain"/>
    <property type="match status" value="1"/>
</dbReference>
<accession>A0A559KDQ5</accession>
<dbReference type="Pfam" id="PF02887">
    <property type="entry name" value="PK_C"/>
    <property type="match status" value="1"/>
</dbReference>
<keyword evidence="9" id="KW-0479">Metal-binding</keyword>
<dbReference type="FunFam" id="2.40.33.10:FF:000001">
    <property type="entry name" value="Pyruvate kinase"/>
    <property type="match status" value="1"/>
</dbReference>
<evidence type="ECO:0000313" key="21">
    <source>
        <dbReference type="EMBL" id="TVY10243.1"/>
    </source>
</evidence>
<dbReference type="SUPFAM" id="SSF50800">
    <property type="entry name" value="PK beta-barrel domain-like"/>
    <property type="match status" value="1"/>
</dbReference>
<dbReference type="GO" id="GO:0016301">
    <property type="term" value="F:kinase activity"/>
    <property type="evidence" value="ECO:0007669"/>
    <property type="project" value="UniProtKB-KW"/>
</dbReference>
<dbReference type="GO" id="GO:0005524">
    <property type="term" value="F:ATP binding"/>
    <property type="evidence" value="ECO:0007669"/>
    <property type="project" value="UniProtKB-KW"/>
</dbReference>
<dbReference type="Gene3D" id="3.20.20.60">
    <property type="entry name" value="Phosphoenolpyruvate-binding domains"/>
    <property type="match status" value="1"/>
</dbReference>
<dbReference type="NCBIfam" id="TIGR01064">
    <property type="entry name" value="pyruv_kin"/>
    <property type="match status" value="1"/>
</dbReference>
<evidence type="ECO:0000256" key="15">
    <source>
        <dbReference type="ARBA" id="ARBA00023152"/>
    </source>
</evidence>
<evidence type="ECO:0000313" key="22">
    <source>
        <dbReference type="Proteomes" id="UP000317036"/>
    </source>
</evidence>
<feature type="domain" description="Pyruvate kinase C-terminal" evidence="20">
    <location>
        <begin position="356"/>
        <end position="468"/>
    </location>
</feature>
<comment type="cofactor">
    <cofactor evidence="1">
        <name>Mg(2+)</name>
        <dbReference type="ChEBI" id="CHEBI:18420"/>
    </cofactor>
</comment>
<dbReference type="RefSeq" id="WP_144845793.1">
    <property type="nucleotide sequence ID" value="NZ_VNJI01000009.1"/>
</dbReference>
<dbReference type="SUPFAM" id="SSF51621">
    <property type="entry name" value="Phosphoenolpyruvate/pyruvate domain"/>
    <property type="match status" value="1"/>
</dbReference>